<dbReference type="InterPro" id="IPR036179">
    <property type="entry name" value="Ig-like_dom_sf"/>
</dbReference>
<comment type="caution">
    <text evidence="4">The sequence shown here is derived from an EMBL/GenBank/DDBJ whole genome shotgun (WGS) entry which is preliminary data.</text>
</comment>
<dbReference type="InterPro" id="IPR003598">
    <property type="entry name" value="Ig_sub2"/>
</dbReference>
<dbReference type="InterPro" id="IPR003599">
    <property type="entry name" value="Ig_sub"/>
</dbReference>
<evidence type="ECO:0000313" key="5">
    <source>
        <dbReference type="Proteomes" id="UP000525205"/>
    </source>
</evidence>
<accession>A0A7K8Q0I9</accession>
<feature type="non-terminal residue" evidence="4">
    <location>
        <position position="1"/>
    </location>
</feature>
<organism evidence="4 5">
    <name type="scientific">Cochlearius cochlearius</name>
    <name type="common">Boat-billed heron</name>
    <dbReference type="NCBI Taxonomy" id="110676"/>
    <lineage>
        <taxon>Eukaryota</taxon>
        <taxon>Metazoa</taxon>
        <taxon>Chordata</taxon>
        <taxon>Craniata</taxon>
        <taxon>Vertebrata</taxon>
        <taxon>Euteleostomi</taxon>
        <taxon>Archelosauria</taxon>
        <taxon>Archosauria</taxon>
        <taxon>Dinosauria</taxon>
        <taxon>Saurischia</taxon>
        <taxon>Theropoda</taxon>
        <taxon>Coelurosauria</taxon>
        <taxon>Aves</taxon>
        <taxon>Neognathae</taxon>
        <taxon>Neoaves</taxon>
        <taxon>Aequornithes</taxon>
        <taxon>Pelecaniformes</taxon>
        <taxon>Ardeidae</taxon>
        <taxon>Cochlearius</taxon>
    </lineage>
</organism>
<keyword evidence="2" id="KW-0812">Transmembrane</keyword>
<dbReference type="Proteomes" id="UP000525205">
    <property type="component" value="Unassembled WGS sequence"/>
</dbReference>
<dbReference type="EMBL" id="VWPP01001273">
    <property type="protein sequence ID" value="NXE85181.1"/>
    <property type="molecule type" value="Genomic_DNA"/>
</dbReference>
<sequence length="205" mass="21525">PVAGATISVARMEPSVPAGESLNLSCSVRAGTEPVTFTWLRDGQELGSGPILSLGTMGPAHAGTYQCLATNRLGTRRTFWAQSPALNLSVTQPGWGQGRQQWGTGGAVAAGLSVSLLLLLLLSAAVAGHLWHRRRAEPEGHRPEPTAPPGVPEDGEVLYTHVVVTEQGGGYPRRGSPQEPAVTYAVLPGPQARLRLPSDAYENVP</sequence>
<reference evidence="4 5" key="1">
    <citation type="submission" date="2019-09" db="EMBL/GenBank/DDBJ databases">
        <title>Bird 10,000 Genomes (B10K) Project - Family phase.</title>
        <authorList>
            <person name="Zhang G."/>
        </authorList>
    </citation>
    <scope>NUCLEOTIDE SEQUENCE [LARGE SCALE GENOMIC DNA]</scope>
    <source>
        <strain evidence="4">B10K-CU-031-03</strain>
        <tissue evidence="4">Muscle</tissue>
    </source>
</reference>
<dbReference type="Gene3D" id="2.60.40.10">
    <property type="entry name" value="Immunoglobulins"/>
    <property type="match status" value="1"/>
</dbReference>
<dbReference type="SMART" id="SM00408">
    <property type="entry name" value="IGc2"/>
    <property type="match status" value="1"/>
</dbReference>
<feature type="region of interest" description="Disordered" evidence="1">
    <location>
        <begin position="136"/>
        <end position="155"/>
    </location>
</feature>
<dbReference type="SMART" id="SM00409">
    <property type="entry name" value="IG"/>
    <property type="match status" value="1"/>
</dbReference>
<keyword evidence="2" id="KW-0472">Membrane</keyword>
<evidence type="ECO:0000256" key="1">
    <source>
        <dbReference type="SAM" id="MobiDB-lite"/>
    </source>
</evidence>
<dbReference type="Pfam" id="PF13927">
    <property type="entry name" value="Ig_3"/>
    <property type="match status" value="1"/>
</dbReference>
<keyword evidence="5" id="KW-1185">Reference proteome</keyword>
<feature type="domain" description="Ig-like" evidence="3">
    <location>
        <begin position="1"/>
        <end position="87"/>
    </location>
</feature>
<feature type="transmembrane region" description="Helical" evidence="2">
    <location>
        <begin position="107"/>
        <end position="131"/>
    </location>
</feature>
<feature type="non-terminal residue" evidence="4">
    <location>
        <position position="205"/>
    </location>
</feature>
<dbReference type="InterPro" id="IPR007110">
    <property type="entry name" value="Ig-like_dom"/>
</dbReference>
<evidence type="ECO:0000313" key="4">
    <source>
        <dbReference type="EMBL" id="NXE85181.1"/>
    </source>
</evidence>
<gene>
    <name evidence="4" type="primary">Mcam_1</name>
    <name evidence="4" type="ORF">COCCOC_R15361</name>
</gene>
<evidence type="ECO:0000256" key="2">
    <source>
        <dbReference type="SAM" id="Phobius"/>
    </source>
</evidence>
<evidence type="ECO:0000259" key="3">
    <source>
        <dbReference type="PROSITE" id="PS50835"/>
    </source>
</evidence>
<proteinExistence type="predicted"/>
<dbReference type="InterPro" id="IPR013783">
    <property type="entry name" value="Ig-like_fold"/>
</dbReference>
<protein>
    <submittedName>
        <fullName evidence="4">MUC18 protein</fullName>
    </submittedName>
</protein>
<keyword evidence="2" id="KW-1133">Transmembrane helix</keyword>
<dbReference type="SUPFAM" id="SSF48726">
    <property type="entry name" value="Immunoglobulin"/>
    <property type="match status" value="1"/>
</dbReference>
<dbReference type="AlphaFoldDB" id="A0A7K8Q0I9"/>
<dbReference type="CDD" id="cd00096">
    <property type="entry name" value="Ig"/>
    <property type="match status" value="1"/>
</dbReference>
<name>A0A7K8Q0I9_COCCO</name>
<dbReference type="PROSITE" id="PS50835">
    <property type="entry name" value="IG_LIKE"/>
    <property type="match status" value="1"/>
</dbReference>